<dbReference type="Gene3D" id="3.90.550.10">
    <property type="entry name" value="Spore Coat Polysaccharide Biosynthesis Protein SpsA, Chain A"/>
    <property type="match status" value="1"/>
</dbReference>
<name>A0A6T8LRV9_HEMAN</name>
<protein>
    <submittedName>
        <fullName evidence="2">Uncharacterized protein</fullName>
    </submittedName>
</protein>
<dbReference type="EMBL" id="HBFX01000359">
    <property type="protein sequence ID" value="CAD8945672.1"/>
    <property type="molecule type" value="Transcribed_RNA"/>
</dbReference>
<dbReference type="InterPro" id="IPR029044">
    <property type="entry name" value="Nucleotide-diphossugar_trans"/>
</dbReference>
<accession>A0A6T8LRV9</accession>
<feature type="signal peptide" evidence="1">
    <location>
        <begin position="1"/>
        <end position="28"/>
    </location>
</feature>
<gene>
    <name evidence="2" type="ORF">HAND00432_LOCUS189</name>
</gene>
<evidence type="ECO:0000256" key="1">
    <source>
        <dbReference type="SAM" id="SignalP"/>
    </source>
</evidence>
<sequence length="283" mass="31434">MSKAGHTLPPSFPLLPLLLLLLVPPANPLEHWGGEPGEGEIPTCANRSVAVLIPASPFLHHEIKDKMMLNARRILDDNPLFCLQVFIDGGPIDDDDDDTRPLSKISRLRNRMLASLDMSRWDYVLWIDADVVEYPPDLPTQLIMDNPGGITAPVVLIEEPGPLGPNQFYDTTAFTLKGASHLFPDDSSPYVEGRSLLQFPPYVPNATRRLEDVDGAGTVYVVPSSLFRDGSVRYSDDARLTEHWSVIRQAHSRGVPVQVHLGVQVRHANLPNYGESWHENKKG</sequence>
<proteinExistence type="predicted"/>
<reference evidence="2" key="1">
    <citation type="submission" date="2021-01" db="EMBL/GenBank/DDBJ databases">
        <authorList>
            <person name="Corre E."/>
            <person name="Pelletier E."/>
            <person name="Niang G."/>
            <person name="Scheremetjew M."/>
            <person name="Finn R."/>
            <person name="Kale V."/>
            <person name="Holt S."/>
            <person name="Cochrane G."/>
            <person name="Meng A."/>
            <person name="Brown T."/>
            <person name="Cohen L."/>
        </authorList>
    </citation>
    <scope>NUCLEOTIDE SEQUENCE</scope>
    <source>
        <strain evidence="2">CCMP644</strain>
    </source>
</reference>
<organism evidence="2">
    <name type="scientific">Hemiselmis andersenii</name>
    <name type="common">Cryptophyte alga</name>
    <dbReference type="NCBI Taxonomy" id="464988"/>
    <lineage>
        <taxon>Eukaryota</taxon>
        <taxon>Cryptophyceae</taxon>
        <taxon>Cryptomonadales</taxon>
        <taxon>Hemiselmidaceae</taxon>
        <taxon>Hemiselmis</taxon>
    </lineage>
</organism>
<keyword evidence="1" id="KW-0732">Signal</keyword>
<dbReference type="AlphaFoldDB" id="A0A6T8LRV9"/>
<feature type="chain" id="PRO_5030159811" evidence="1">
    <location>
        <begin position="29"/>
        <end position="283"/>
    </location>
</feature>
<evidence type="ECO:0000313" key="2">
    <source>
        <dbReference type="EMBL" id="CAD8945672.1"/>
    </source>
</evidence>